<dbReference type="InterPro" id="IPR002347">
    <property type="entry name" value="SDR_fam"/>
</dbReference>
<dbReference type="PRINTS" id="PR00080">
    <property type="entry name" value="SDRFAMILY"/>
</dbReference>
<dbReference type="CDD" id="cd05233">
    <property type="entry name" value="SDR_c"/>
    <property type="match status" value="1"/>
</dbReference>
<gene>
    <name evidence="4" type="ORF">ERX27_06210</name>
</gene>
<evidence type="ECO:0000256" key="3">
    <source>
        <dbReference type="RuleBase" id="RU000363"/>
    </source>
</evidence>
<dbReference type="GO" id="GO:0016020">
    <property type="term" value="C:membrane"/>
    <property type="evidence" value="ECO:0007669"/>
    <property type="project" value="TreeGrafter"/>
</dbReference>
<dbReference type="InterPro" id="IPR036291">
    <property type="entry name" value="NAD(P)-bd_dom_sf"/>
</dbReference>
<organism evidence="4 5">
    <name type="scientific">Macrococcus brunensis</name>
    <dbReference type="NCBI Taxonomy" id="198483"/>
    <lineage>
        <taxon>Bacteria</taxon>
        <taxon>Bacillati</taxon>
        <taxon>Bacillota</taxon>
        <taxon>Bacilli</taxon>
        <taxon>Bacillales</taxon>
        <taxon>Staphylococcaceae</taxon>
        <taxon>Macrococcus</taxon>
    </lineage>
</organism>
<dbReference type="EMBL" id="SCWA01000009">
    <property type="protein sequence ID" value="TDL97848.1"/>
    <property type="molecule type" value="Genomic_DNA"/>
</dbReference>
<keyword evidence="2" id="KW-0560">Oxidoreductase</keyword>
<evidence type="ECO:0000313" key="4">
    <source>
        <dbReference type="EMBL" id="TDL97848.1"/>
    </source>
</evidence>
<dbReference type="PANTHER" id="PTHR44196">
    <property type="entry name" value="DEHYDROGENASE/REDUCTASE SDR FAMILY MEMBER 7B"/>
    <property type="match status" value="1"/>
</dbReference>
<dbReference type="AlphaFoldDB" id="A0A4R6BDP9"/>
<evidence type="ECO:0000256" key="1">
    <source>
        <dbReference type="ARBA" id="ARBA00006484"/>
    </source>
</evidence>
<dbReference type="OrthoDB" id="9793345at2"/>
<dbReference type="GO" id="GO:0016491">
    <property type="term" value="F:oxidoreductase activity"/>
    <property type="evidence" value="ECO:0007669"/>
    <property type="project" value="UniProtKB-KW"/>
</dbReference>
<dbReference type="InterPro" id="IPR020904">
    <property type="entry name" value="Sc_DH/Rdtase_CS"/>
</dbReference>
<dbReference type="SUPFAM" id="SSF51735">
    <property type="entry name" value="NAD(P)-binding Rossmann-fold domains"/>
    <property type="match status" value="1"/>
</dbReference>
<name>A0A4R6BDP9_9STAP</name>
<reference evidence="4 5" key="1">
    <citation type="submission" date="2019-01" db="EMBL/GenBank/DDBJ databases">
        <title>Draft genome sequences of the type strains of six Macrococcus species.</title>
        <authorList>
            <person name="Mazhar S."/>
            <person name="Altermann E."/>
            <person name="Hill C."/>
            <person name="Mcauliffe O."/>
        </authorList>
    </citation>
    <scope>NUCLEOTIDE SEQUENCE [LARGE SCALE GENOMIC DNA]</scope>
    <source>
        <strain evidence="4 5">CCM4811</strain>
    </source>
</reference>
<dbReference type="Pfam" id="PF00106">
    <property type="entry name" value="adh_short"/>
    <property type="match status" value="1"/>
</dbReference>
<evidence type="ECO:0000313" key="5">
    <source>
        <dbReference type="Proteomes" id="UP000295310"/>
    </source>
</evidence>
<accession>A0A4R6BDP9</accession>
<dbReference type="RefSeq" id="WP_133431970.1">
    <property type="nucleotide sequence ID" value="NZ_SCWA01000009.1"/>
</dbReference>
<dbReference type="PRINTS" id="PR00081">
    <property type="entry name" value="GDHRDH"/>
</dbReference>
<protein>
    <submittedName>
        <fullName evidence="4">SDR family NAD(P)-dependent oxidoreductase</fullName>
    </submittedName>
</protein>
<dbReference type="Proteomes" id="UP000295310">
    <property type="component" value="Unassembled WGS sequence"/>
</dbReference>
<dbReference type="PANTHER" id="PTHR44196:SF1">
    <property type="entry name" value="DEHYDROGENASE_REDUCTASE SDR FAMILY MEMBER 7B"/>
    <property type="match status" value="1"/>
</dbReference>
<sequence length="253" mass="28137">MIGKKIILTGGTGGLGESIVKELIGRGAHVIVIGRNQQRLKSLSETYQNISVFQLDLGDKVQVRKFINDVQRDGQTFDGIVNNAGYGYFKSFEHHTDEDITDMFNVNVVHTLLLIKGLVPLLRPGASIVNIASQAARVTTPYGSVYAATKAALLSFSNALRLEHPELHIMTVSPGPIATNFFSRADKTGLYESTTKSIQLDKDALARDIVEAMIDKKLEVNRPGWMHQSLTVYHLAPRIIEKILRRFFLSKKF</sequence>
<evidence type="ECO:0000256" key="2">
    <source>
        <dbReference type="ARBA" id="ARBA00023002"/>
    </source>
</evidence>
<comment type="similarity">
    <text evidence="1 3">Belongs to the short-chain dehydrogenases/reductases (SDR) family.</text>
</comment>
<proteinExistence type="inferred from homology"/>
<dbReference type="PROSITE" id="PS00061">
    <property type="entry name" value="ADH_SHORT"/>
    <property type="match status" value="1"/>
</dbReference>
<dbReference type="Gene3D" id="3.40.50.720">
    <property type="entry name" value="NAD(P)-binding Rossmann-like Domain"/>
    <property type="match status" value="1"/>
</dbReference>
<keyword evidence="5" id="KW-1185">Reference proteome</keyword>
<comment type="caution">
    <text evidence="4">The sequence shown here is derived from an EMBL/GenBank/DDBJ whole genome shotgun (WGS) entry which is preliminary data.</text>
</comment>